<evidence type="ECO:0000313" key="3">
    <source>
        <dbReference type="Proteomes" id="UP000718451"/>
    </source>
</evidence>
<keyword evidence="3" id="KW-1185">Reference proteome</keyword>
<protein>
    <submittedName>
        <fullName evidence="2">GNAT family N-acetyltransferase</fullName>
    </submittedName>
</protein>
<dbReference type="EMBL" id="JAAWWL010000001">
    <property type="protein sequence ID" value="NKI30386.1"/>
    <property type="molecule type" value="Genomic_DNA"/>
</dbReference>
<gene>
    <name evidence="2" type="ORF">HCU67_00400</name>
</gene>
<proteinExistence type="predicted"/>
<dbReference type="Pfam" id="PF13302">
    <property type="entry name" value="Acetyltransf_3"/>
    <property type="match status" value="1"/>
</dbReference>
<comment type="caution">
    <text evidence="2">The sequence shown here is derived from an EMBL/GenBank/DDBJ whole genome shotgun (WGS) entry which is preliminary data.</text>
</comment>
<organism evidence="2 3">
    <name type="scientific">Croceivirga thetidis</name>
    <dbReference type="NCBI Taxonomy" id="2721623"/>
    <lineage>
        <taxon>Bacteria</taxon>
        <taxon>Pseudomonadati</taxon>
        <taxon>Bacteroidota</taxon>
        <taxon>Flavobacteriia</taxon>
        <taxon>Flavobacteriales</taxon>
        <taxon>Flavobacteriaceae</taxon>
        <taxon>Croceivirga</taxon>
    </lineage>
</organism>
<dbReference type="PANTHER" id="PTHR43610:SF1">
    <property type="entry name" value="N-ACETYLTRANSFERASE DOMAIN-CONTAINING PROTEIN"/>
    <property type="match status" value="1"/>
</dbReference>
<dbReference type="InterPro" id="IPR000182">
    <property type="entry name" value="GNAT_dom"/>
</dbReference>
<feature type="domain" description="N-acetyltransferase" evidence="1">
    <location>
        <begin position="14"/>
        <end position="154"/>
    </location>
</feature>
<evidence type="ECO:0000313" key="2">
    <source>
        <dbReference type="EMBL" id="NKI30386.1"/>
    </source>
</evidence>
<sequence length="196" mass="23167">MFDFNENYVLENNRVRLEPLEEHHYQTLTIWAKEKEIWTYFLGRSNGAHDFKHYISDAIDFRKLKKEYPFAIYDKKKSKYAGCTRFFDYQSDLRIIRLGYTWYGQEFRGTGLNKNCKYLMFQFAFEKLNLERVGLGAHIENKVSIAAMKSVGCKEEGRIRNAFPSINSIGRSDAVLLGILKDEWFSTEKEILKNKL</sequence>
<dbReference type="InterPro" id="IPR016181">
    <property type="entry name" value="Acyl_CoA_acyltransferase"/>
</dbReference>
<accession>A0ABX1GMQ0</accession>
<evidence type="ECO:0000259" key="1">
    <source>
        <dbReference type="Pfam" id="PF13302"/>
    </source>
</evidence>
<dbReference type="SUPFAM" id="SSF55729">
    <property type="entry name" value="Acyl-CoA N-acyltransferases (Nat)"/>
    <property type="match status" value="1"/>
</dbReference>
<reference evidence="2 3" key="1">
    <citation type="submission" date="2020-04" db="EMBL/GenBank/DDBJ databases">
        <authorList>
            <person name="Yoon J."/>
        </authorList>
    </citation>
    <scope>NUCLEOTIDE SEQUENCE [LARGE SCALE GENOMIC DNA]</scope>
    <source>
        <strain evidence="2 3">DJ-13</strain>
    </source>
</reference>
<dbReference type="PANTHER" id="PTHR43610">
    <property type="entry name" value="BLL6696 PROTEIN"/>
    <property type="match status" value="1"/>
</dbReference>
<dbReference type="Gene3D" id="3.40.630.30">
    <property type="match status" value="1"/>
</dbReference>
<name>A0ABX1GMQ0_9FLAO</name>
<dbReference type="Proteomes" id="UP000718451">
    <property type="component" value="Unassembled WGS sequence"/>
</dbReference>